<evidence type="ECO:0000256" key="2">
    <source>
        <dbReference type="ARBA" id="ARBA00022448"/>
    </source>
</evidence>
<evidence type="ECO:0000256" key="1">
    <source>
        <dbReference type="ARBA" id="ARBA00004370"/>
    </source>
</evidence>
<evidence type="ECO:0000313" key="8">
    <source>
        <dbReference type="Proteomes" id="UP000033935"/>
    </source>
</evidence>
<dbReference type="EMBL" id="LBWG01000005">
    <property type="protein sequence ID" value="KKR04627.1"/>
    <property type="molecule type" value="Genomic_DNA"/>
</dbReference>
<keyword evidence="5" id="KW-0472">Membrane</keyword>
<comment type="subcellular location">
    <subcellularLocation>
        <location evidence="1">Membrane</location>
    </subcellularLocation>
</comment>
<keyword evidence="6" id="KW-0066">ATP synthesis</keyword>
<name>A0A0G0QSQ5_9BACT</name>
<dbReference type="GO" id="GO:0046933">
    <property type="term" value="F:proton-transporting ATP synthase activity, rotational mechanism"/>
    <property type="evidence" value="ECO:0007669"/>
    <property type="project" value="InterPro"/>
</dbReference>
<dbReference type="GO" id="GO:0016020">
    <property type="term" value="C:membrane"/>
    <property type="evidence" value="ECO:0007669"/>
    <property type="project" value="UniProtKB-SubCell"/>
</dbReference>
<comment type="caution">
    <text evidence="7">The sequence shown here is derived from an EMBL/GenBank/DDBJ whole genome shotgun (WGS) entry which is preliminary data.</text>
</comment>
<keyword evidence="4" id="KW-0406">Ion transport</keyword>
<accession>A0A0G0QSQ5</accession>
<evidence type="ECO:0000256" key="6">
    <source>
        <dbReference type="ARBA" id="ARBA00023310"/>
    </source>
</evidence>
<keyword evidence="3" id="KW-0375">Hydrogen ion transport</keyword>
<dbReference type="InterPro" id="IPR000711">
    <property type="entry name" value="ATPase_OSCP/dsu"/>
</dbReference>
<evidence type="ECO:0000256" key="3">
    <source>
        <dbReference type="ARBA" id="ARBA00022781"/>
    </source>
</evidence>
<dbReference type="PRINTS" id="PR00125">
    <property type="entry name" value="ATPASEDELTA"/>
</dbReference>
<keyword evidence="2" id="KW-0813">Transport</keyword>
<dbReference type="Proteomes" id="UP000033935">
    <property type="component" value="Unassembled WGS sequence"/>
</dbReference>
<dbReference type="AlphaFoldDB" id="A0A0G0QSQ5"/>
<proteinExistence type="predicted"/>
<evidence type="ECO:0000256" key="4">
    <source>
        <dbReference type="ARBA" id="ARBA00023065"/>
    </source>
</evidence>
<protein>
    <submittedName>
        <fullName evidence="7">Uncharacterized protein</fullName>
    </submittedName>
</protein>
<evidence type="ECO:0000313" key="7">
    <source>
        <dbReference type="EMBL" id="KKR04627.1"/>
    </source>
</evidence>
<organism evidence="7 8">
    <name type="scientific">Candidatus Uhrbacteria bacterium GW2011_GWF2_39_13</name>
    <dbReference type="NCBI Taxonomy" id="1618995"/>
    <lineage>
        <taxon>Bacteria</taxon>
        <taxon>Candidatus Uhriibacteriota</taxon>
    </lineage>
</organism>
<reference evidence="7 8" key="1">
    <citation type="journal article" date="2015" name="Nature">
        <title>rRNA introns, odd ribosomes, and small enigmatic genomes across a large radiation of phyla.</title>
        <authorList>
            <person name="Brown C.T."/>
            <person name="Hug L.A."/>
            <person name="Thomas B.C."/>
            <person name="Sharon I."/>
            <person name="Castelle C.J."/>
            <person name="Singh A."/>
            <person name="Wilkins M.J."/>
            <person name="Williams K.H."/>
            <person name="Banfield J.F."/>
        </authorList>
    </citation>
    <scope>NUCLEOTIDE SEQUENCE [LARGE SCALE GENOMIC DNA]</scope>
</reference>
<sequence>MKLSETQLAWTLVETLEGASNKNLEQTTKAVIDLLASRNELHRLNGLIQAIEQVWIKKYGAATITIETSHFLSENLRKKLQALSQGAQLKEEVRPELIGGARLRVDETIIDGSIQGHLLQLAHILRNA</sequence>
<evidence type="ECO:0000256" key="5">
    <source>
        <dbReference type="ARBA" id="ARBA00023136"/>
    </source>
</evidence>
<dbReference type="Pfam" id="PF00213">
    <property type="entry name" value="OSCP"/>
    <property type="match status" value="1"/>
</dbReference>
<gene>
    <name evidence="7" type="ORF">UT30_C0005G0030</name>
</gene>